<comment type="caution">
    <text evidence="1">The sequence shown here is derived from an EMBL/GenBank/DDBJ whole genome shotgun (WGS) entry which is preliminary data.</text>
</comment>
<feature type="non-terminal residue" evidence="1">
    <location>
        <position position="1"/>
    </location>
</feature>
<dbReference type="Proteomes" id="UP000677228">
    <property type="component" value="Unassembled WGS sequence"/>
</dbReference>
<reference evidence="1" key="1">
    <citation type="submission" date="2021-02" db="EMBL/GenBank/DDBJ databases">
        <authorList>
            <person name="Nowell W R."/>
        </authorList>
    </citation>
    <scope>NUCLEOTIDE SEQUENCE</scope>
</reference>
<name>A0A8S2FAA5_9BILA</name>
<dbReference type="EMBL" id="CAJNOK010026227">
    <property type="protein sequence ID" value="CAF1399824.1"/>
    <property type="molecule type" value="Genomic_DNA"/>
</dbReference>
<dbReference type="Proteomes" id="UP000682733">
    <property type="component" value="Unassembled WGS sequence"/>
</dbReference>
<evidence type="ECO:0000313" key="1">
    <source>
        <dbReference type="EMBL" id="CAF1399824.1"/>
    </source>
</evidence>
<dbReference type="EMBL" id="CAJOBA010047956">
    <property type="protein sequence ID" value="CAF4207296.1"/>
    <property type="molecule type" value="Genomic_DNA"/>
</dbReference>
<sequence length="351" mass="41113">FTQFEQDYETYTRNLKMTFGDIITNEKFKMFDTTPIDVLSHLELTDTINGISIRALNFRLLPLNSQVGGKQFENPTFRESEYLNYFQDNSNEGFLKENDDLREVLLNDARTVINIGQITHQELIKPFVYMAEVTGNMKKFVDKNFNINGEVITCLLPPAAYDTQQYPIEPNEYNLNKVKLARLLTYGIQTLLDSAWGLFGRLNEFYIIRKHKVYLAQEEAKIVVPTQQKLWKLFHPIFTKYIHEQIVGKSQFIDLPQRWSLSSQALNEMRMIFDEHIGNDKQLLNEIASNFVQSKRRIFDFSRPVVFRNERTGLQVYVHGMTAELIYQFGFYQNGPYRVEPSLLLKILNGK</sequence>
<protein>
    <submittedName>
        <fullName evidence="1">Uncharacterized protein</fullName>
    </submittedName>
</protein>
<gene>
    <name evidence="1" type="ORF">OVA965_LOCUS32990</name>
    <name evidence="2" type="ORF">TMI583_LOCUS33868</name>
</gene>
<accession>A0A8S2FAA5</accession>
<dbReference type="AlphaFoldDB" id="A0A8S2FAA5"/>
<evidence type="ECO:0000313" key="3">
    <source>
        <dbReference type="Proteomes" id="UP000677228"/>
    </source>
</evidence>
<evidence type="ECO:0000313" key="2">
    <source>
        <dbReference type="EMBL" id="CAF4207296.1"/>
    </source>
</evidence>
<proteinExistence type="predicted"/>
<organism evidence="1 3">
    <name type="scientific">Didymodactylos carnosus</name>
    <dbReference type="NCBI Taxonomy" id="1234261"/>
    <lineage>
        <taxon>Eukaryota</taxon>
        <taxon>Metazoa</taxon>
        <taxon>Spiralia</taxon>
        <taxon>Gnathifera</taxon>
        <taxon>Rotifera</taxon>
        <taxon>Eurotatoria</taxon>
        <taxon>Bdelloidea</taxon>
        <taxon>Philodinida</taxon>
        <taxon>Philodinidae</taxon>
        <taxon>Didymodactylos</taxon>
    </lineage>
</organism>